<evidence type="ECO:0000313" key="2">
    <source>
        <dbReference type="EMBL" id="CCV64866.1"/>
    </source>
</evidence>
<organism evidence="2 3">
    <name type="scientific">Alteracholeplasma palmae (strain ATCC 49389 / J233)</name>
    <name type="common">Acholeplasma palmae</name>
    <dbReference type="NCBI Taxonomy" id="1318466"/>
    <lineage>
        <taxon>Bacteria</taxon>
        <taxon>Bacillati</taxon>
        <taxon>Mycoplasmatota</taxon>
        <taxon>Mollicutes</taxon>
        <taxon>Acholeplasmatales</taxon>
        <taxon>Acholeplasmataceae</taxon>
        <taxon>Acholeplasma</taxon>
    </lineage>
</organism>
<reference evidence="2 3" key="1">
    <citation type="journal article" date="2013" name="J. Mol. Microbiol. Biotechnol.">
        <title>Analysis of the Complete Genomes of Acholeplasma brassicae , A. palmae and A. laidlawii and Their Comparison to the Obligate Parasites from ' Candidatus Phytoplasma'.</title>
        <authorList>
            <person name="Kube M."/>
            <person name="Siewert C."/>
            <person name="Migdoll A.M."/>
            <person name="Duduk B."/>
            <person name="Holz S."/>
            <person name="Rabus R."/>
            <person name="Seemuller E."/>
            <person name="Mitrovic J."/>
            <person name="Muller I."/>
            <person name="Buttner C."/>
            <person name="Reinhardt R."/>
        </authorList>
    </citation>
    <scope>NUCLEOTIDE SEQUENCE [LARGE SCALE GENOMIC DNA]</scope>
    <source>
        <strain evidence="2 3">J233</strain>
    </source>
</reference>
<evidence type="ECO:0000313" key="3">
    <source>
        <dbReference type="Proteomes" id="UP000032740"/>
    </source>
</evidence>
<evidence type="ECO:0000256" key="1">
    <source>
        <dbReference type="SAM" id="SignalP"/>
    </source>
</evidence>
<dbReference type="SUPFAM" id="SSF51126">
    <property type="entry name" value="Pectin lyase-like"/>
    <property type="match status" value="1"/>
</dbReference>
<dbReference type="KEGG" id="apal:BN85412890"/>
<keyword evidence="3" id="KW-1185">Reference proteome</keyword>
<feature type="chain" id="PRO_5004651032" evidence="1">
    <location>
        <begin position="20"/>
        <end position="519"/>
    </location>
</feature>
<protein>
    <submittedName>
        <fullName evidence="2">Uncharacterized protein</fullName>
    </submittedName>
</protein>
<dbReference type="Proteomes" id="UP000032740">
    <property type="component" value="Chromosome"/>
</dbReference>
<sequence>MKKFLIFVISIFSIFTLIACQDSININLEIVDTKIGFKKITYKLNWEDEKNQLLSNSMYAIAFNDDKEVSRYEKIEKNKEFSLTNLKADTDYQIVIFGTHKTKVVELYKKNEKTLLKGSDEENPYLINTKEELLEIQKVMESDDTKTQEVLLETYYKLNADIDFNSEELKNSIFNDKDFTGVFDGNGHEIKNIILKNDSKSHTSLFGRVSGKITNIKLSNIKIDNMEKSNTGTNYIAIISSYSYNSAVFSKITIENSEINQKHKSQYSSLYLGSISGYARGSYSDITLSNVTINVDIDKLPSAYIGSVIGSYEDSNMNKHSRMTRVYVKNTLIDVDFSYEESETSQRNLNIGGIAGKVIGPNQGTETNLYFSGNIKADQKEFTKLKDEKTPSSSEINIGGIFGHDRSYLLADVFVDAKIEVGKEQNIKGIKEIKVGLVTGNNSVVTNAIGKGTVEILTDEIKNIKTDLLANKFYSQNYLYQEALFKVDNIVVDTEYTLIFSKTDLENKKINNWILEKIV</sequence>
<dbReference type="HOGENOM" id="CLU_524429_0_0_14"/>
<accession>U4KSA2</accession>
<keyword evidence="1" id="KW-0732">Signal</keyword>
<dbReference type="RefSeq" id="WP_030003749.1">
    <property type="nucleotide sequence ID" value="NC_022538.1"/>
</dbReference>
<gene>
    <name evidence="2" type="ORF">BN85412890</name>
</gene>
<dbReference type="OrthoDB" id="383949at2"/>
<feature type="signal peptide" evidence="1">
    <location>
        <begin position="1"/>
        <end position="19"/>
    </location>
</feature>
<dbReference type="InterPro" id="IPR011050">
    <property type="entry name" value="Pectin_lyase_fold/virulence"/>
</dbReference>
<proteinExistence type="predicted"/>
<dbReference type="PROSITE" id="PS51257">
    <property type="entry name" value="PROKAR_LIPOPROTEIN"/>
    <property type="match status" value="1"/>
</dbReference>
<dbReference type="AlphaFoldDB" id="U4KSA2"/>
<dbReference type="EMBL" id="FO681347">
    <property type="protein sequence ID" value="CCV64866.1"/>
    <property type="molecule type" value="Genomic_DNA"/>
</dbReference>
<dbReference type="Gene3D" id="2.160.20.110">
    <property type="match status" value="1"/>
</dbReference>
<name>U4KSA2_ALTPJ</name>
<dbReference type="STRING" id="1318466.BN85412890"/>